<dbReference type="SUPFAM" id="SSF49265">
    <property type="entry name" value="Fibronectin type III"/>
    <property type="match status" value="1"/>
</dbReference>
<reference evidence="9 10" key="1">
    <citation type="submission" date="2019-07" db="EMBL/GenBank/DDBJ databases">
        <title>Draft genome assembly of a fouling barnacle, Amphibalanus amphitrite (Darwin, 1854): The first reference genome for Thecostraca.</title>
        <authorList>
            <person name="Kim W."/>
        </authorList>
    </citation>
    <scope>NUCLEOTIDE SEQUENCE [LARGE SCALE GENOMIC DNA]</scope>
    <source>
        <strain evidence="9">SNU_AA5</strain>
        <tissue evidence="9">Soma without cirri and trophi</tissue>
    </source>
</reference>
<comment type="caution">
    <text evidence="9">The sequence shown here is derived from an EMBL/GenBank/DDBJ whole genome shotgun (WGS) entry which is preliminary data.</text>
</comment>
<evidence type="ECO:0000313" key="9">
    <source>
        <dbReference type="EMBL" id="KAF0314095.1"/>
    </source>
</evidence>
<dbReference type="InterPro" id="IPR003598">
    <property type="entry name" value="Ig_sub2"/>
</dbReference>
<dbReference type="InterPro" id="IPR013783">
    <property type="entry name" value="Ig-like_fold"/>
</dbReference>
<dbReference type="PANTHER" id="PTHR12231">
    <property type="entry name" value="CTX-RELATED TYPE I TRANSMEMBRANE PROTEIN"/>
    <property type="match status" value="1"/>
</dbReference>
<keyword evidence="4" id="KW-0393">Immunoglobulin domain</keyword>
<dbReference type="OrthoDB" id="6335524at2759"/>
<feature type="domain" description="Ig-like" evidence="7">
    <location>
        <begin position="359"/>
        <end position="446"/>
    </location>
</feature>
<keyword evidence="3" id="KW-1015">Disulfide bond</keyword>
<dbReference type="EMBL" id="VIIS01000048">
    <property type="protein sequence ID" value="KAF0314095.1"/>
    <property type="molecule type" value="Genomic_DNA"/>
</dbReference>
<dbReference type="SUPFAM" id="SSF48726">
    <property type="entry name" value="Immunoglobulin"/>
    <property type="match status" value="3"/>
</dbReference>
<feature type="domain" description="Ig-like" evidence="7">
    <location>
        <begin position="266"/>
        <end position="352"/>
    </location>
</feature>
<sequence>MAPSAVLLLCLAMAAGTAAAEVAPTADVTADLEAPPPVSEGELPFLDYEDPPEDQAGDELTAEVTDPAGEEPGPEIVEGEQTAVVEDDGLEDDDIMKDADDDTAVSGEQLPSELWSPSIHVAAVEVGSAEPVRDESAAPASLQAPSSGTFDSSALASAPVEFSVKEGGSLTLPCSSAMMTKSSIRWYRSGRPLFQGQSSLSADGRLHLLADGSLRLTSASTQDDGMFACRAYGDEGAFTETSHRVHVRSREEALKEEAGRTLGSAPSLQVVTEPADGVRIVERDEATSLSCWAPGQPRATVTWTKQEGNLPYGESMLRGPRLDIGKVMPAHRGTYLCTVTTADNRTETRTLLLQVNFAPEVTAPEPEVHSGEDHQAVLNCRVEAHPPAKVHWRRTSGRPLRPGHHLQTQEDGMFRLTMLVESEDLDTYVCEAENSLGRAEAPVVLTGRPGQPVVTSPGRGSESETYTLRWWAPSFPPLMAYKLIYRRRITDANRPVGYWRTAWLETVIPLDEEEEDSYEDKNAAEDELDDAADDGYNSHQYVIRKLKPQSEYEVNVLAQNKHGWSKPSEKFVFRTAPGSGKDPVRQTQHNTADTLGGGNPAARARAGPATLLLGLAAGLLLRP</sequence>
<name>A0A6A4X4E1_AMPAM</name>
<dbReference type="Pfam" id="PF13927">
    <property type="entry name" value="Ig_3"/>
    <property type="match status" value="2"/>
</dbReference>
<keyword evidence="2" id="KW-0677">Repeat</keyword>
<dbReference type="Gene3D" id="2.60.40.10">
    <property type="entry name" value="Immunoglobulins"/>
    <property type="match status" value="4"/>
</dbReference>
<dbReference type="Pfam" id="PF00041">
    <property type="entry name" value="fn3"/>
    <property type="match status" value="1"/>
</dbReference>
<dbReference type="InterPro" id="IPR003961">
    <property type="entry name" value="FN3_dom"/>
</dbReference>
<organism evidence="9 10">
    <name type="scientific">Amphibalanus amphitrite</name>
    <name type="common">Striped barnacle</name>
    <name type="synonym">Balanus amphitrite</name>
    <dbReference type="NCBI Taxonomy" id="1232801"/>
    <lineage>
        <taxon>Eukaryota</taxon>
        <taxon>Metazoa</taxon>
        <taxon>Ecdysozoa</taxon>
        <taxon>Arthropoda</taxon>
        <taxon>Crustacea</taxon>
        <taxon>Multicrustacea</taxon>
        <taxon>Cirripedia</taxon>
        <taxon>Thoracica</taxon>
        <taxon>Thoracicalcarea</taxon>
        <taxon>Balanomorpha</taxon>
        <taxon>Balanoidea</taxon>
        <taxon>Balanidae</taxon>
        <taxon>Amphibalaninae</taxon>
        <taxon>Amphibalanus</taxon>
    </lineage>
</organism>
<protein>
    <submittedName>
        <fullName evidence="9">Protein turtle B</fullName>
    </submittedName>
</protein>
<dbReference type="Pfam" id="PF07679">
    <property type="entry name" value="I-set"/>
    <property type="match status" value="1"/>
</dbReference>
<feature type="region of interest" description="Disordered" evidence="5">
    <location>
        <begin position="575"/>
        <end position="601"/>
    </location>
</feature>
<evidence type="ECO:0000259" key="7">
    <source>
        <dbReference type="PROSITE" id="PS50835"/>
    </source>
</evidence>
<gene>
    <name evidence="9" type="primary">Igsf9b_0</name>
    <name evidence="9" type="ORF">FJT64_001558</name>
</gene>
<feature type="signal peptide" evidence="6">
    <location>
        <begin position="1"/>
        <end position="19"/>
    </location>
</feature>
<dbReference type="PROSITE" id="PS50853">
    <property type="entry name" value="FN3"/>
    <property type="match status" value="1"/>
</dbReference>
<feature type="domain" description="Fibronectin type-III" evidence="8">
    <location>
        <begin position="448"/>
        <end position="578"/>
    </location>
</feature>
<dbReference type="GO" id="GO:0009653">
    <property type="term" value="P:anatomical structure morphogenesis"/>
    <property type="evidence" value="ECO:0007669"/>
    <property type="project" value="UniProtKB-ARBA"/>
</dbReference>
<dbReference type="PANTHER" id="PTHR12231:SF253">
    <property type="entry name" value="DPR-INTERACTING PROTEIN ETA, ISOFORM B-RELATED"/>
    <property type="match status" value="1"/>
</dbReference>
<dbReference type="SMART" id="SM00408">
    <property type="entry name" value="IGc2"/>
    <property type="match status" value="3"/>
</dbReference>
<evidence type="ECO:0000259" key="8">
    <source>
        <dbReference type="PROSITE" id="PS50853"/>
    </source>
</evidence>
<keyword evidence="1 6" id="KW-0732">Signal</keyword>
<dbReference type="InterPro" id="IPR013098">
    <property type="entry name" value="Ig_I-set"/>
</dbReference>
<evidence type="ECO:0000313" key="10">
    <source>
        <dbReference type="Proteomes" id="UP000440578"/>
    </source>
</evidence>
<dbReference type="GO" id="GO:0030154">
    <property type="term" value="P:cell differentiation"/>
    <property type="evidence" value="ECO:0007669"/>
    <property type="project" value="UniProtKB-ARBA"/>
</dbReference>
<dbReference type="SMART" id="SM00409">
    <property type="entry name" value="IG"/>
    <property type="match status" value="3"/>
</dbReference>
<feature type="region of interest" description="Disordered" evidence="5">
    <location>
        <begin position="31"/>
        <end position="58"/>
    </location>
</feature>
<feature type="domain" description="Ig-like" evidence="7">
    <location>
        <begin position="139"/>
        <end position="246"/>
    </location>
</feature>
<dbReference type="SMART" id="SM00060">
    <property type="entry name" value="FN3"/>
    <property type="match status" value="1"/>
</dbReference>
<dbReference type="InterPro" id="IPR003599">
    <property type="entry name" value="Ig_sub"/>
</dbReference>
<dbReference type="Proteomes" id="UP000440578">
    <property type="component" value="Unassembled WGS sequence"/>
</dbReference>
<feature type="compositionally biased region" description="Acidic residues" evidence="5">
    <location>
        <begin position="47"/>
        <end position="58"/>
    </location>
</feature>
<evidence type="ECO:0000256" key="5">
    <source>
        <dbReference type="SAM" id="MobiDB-lite"/>
    </source>
</evidence>
<dbReference type="InterPro" id="IPR036179">
    <property type="entry name" value="Ig-like_dom_sf"/>
</dbReference>
<evidence type="ECO:0000256" key="4">
    <source>
        <dbReference type="ARBA" id="ARBA00023319"/>
    </source>
</evidence>
<evidence type="ECO:0000256" key="2">
    <source>
        <dbReference type="ARBA" id="ARBA00022737"/>
    </source>
</evidence>
<dbReference type="PROSITE" id="PS50835">
    <property type="entry name" value="IG_LIKE"/>
    <property type="match status" value="3"/>
</dbReference>
<dbReference type="CDD" id="cd00063">
    <property type="entry name" value="FN3"/>
    <property type="match status" value="1"/>
</dbReference>
<accession>A0A6A4X4E1</accession>
<proteinExistence type="predicted"/>
<feature type="chain" id="PRO_5025650410" evidence="6">
    <location>
        <begin position="20"/>
        <end position="623"/>
    </location>
</feature>
<keyword evidence="10" id="KW-1185">Reference proteome</keyword>
<evidence type="ECO:0000256" key="6">
    <source>
        <dbReference type="SAM" id="SignalP"/>
    </source>
</evidence>
<dbReference type="InterPro" id="IPR036116">
    <property type="entry name" value="FN3_sf"/>
</dbReference>
<evidence type="ECO:0000256" key="1">
    <source>
        <dbReference type="ARBA" id="ARBA00022729"/>
    </source>
</evidence>
<dbReference type="AlphaFoldDB" id="A0A6A4X4E1"/>
<dbReference type="GO" id="GO:0043005">
    <property type="term" value="C:neuron projection"/>
    <property type="evidence" value="ECO:0007669"/>
    <property type="project" value="TreeGrafter"/>
</dbReference>
<evidence type="ECO:0000256" key="3">
    <source>
        <dbReference type="ARBA" id="ARBA00023157"/>
    </source>
</evidence>
<dbReference type="InterPro" id="IPR051170">
    <property type="entry name" value="Neural/epithelial_adhesion"/>
</dbReference>
<dbReference type="InterPro" id="IPR007110">
    <property type="entry name" value="Ig-like_dom"/>
</dbReference>